<evidence type="ECO:0000256" key="4">
    <source>
        <dbReference type="ARBA" id="ARBA00022777"/>
    </source>
</evidence>
<reference evidence="7 8" key="1">
    <citation type="submission" date="2017-10" db="EMBL/GenBank/DDBJ databases">
        <title>Sequencing the genomes of 1000 actinobacteria strains.</title>
        <authorList>
            <person name="Klenk H.-P."/>
        </authorList>
    </citation>
    <scope>NUCLEOTIDE SEQUENCE [LARGE SCALE GENOMIC DNA]</scope>
    <source>
        <strain evidence="7 8">DSM 21574</strain>
    </source>
</reference>
<gene>
    <name evidence="7" type="ORF">ATL41_1684</name>
</gene>
<organism evidence="7 8">
    <name type="scientific">Flavimobilis soli</name>
    <dbReference type="NCBI Taxonomy" id="442709"/>
    <lineage>
        <taxon>Bacteria</taxon>
        <taxon>Bacillati</taxon>
        <taxon>Actinomycetota</taxon>
        <taxon>Actinomycetes</taxon>
        <taxon>Micrococcales</taxon>
        <taxon>Jonesiaceae</taxon>
        <taxon>Flavimobilis</taxon>
    </lineage>
</organism>
<dbReference type="InterPro" id="IPR050306">
    <property type="entry name" value="PfkB_Carbo_kinase"/>
</dbReference>
<dbReference type="Gene3D" id="3.40.1190.20">
    <property type="match status" value="1"/>
</dbReference>
<protein>
    <submittedName>
        <fullName evidence="7">Sugar/nucleoside kinase (Ribokinase family)</fullName>
    </submittedName>
</protein>
<dbReference type="InterPro" id="IPR002173">
    <property type="entry name" value="Carboh/pur_kinase_PfkB_CS"/>
</dbReference>
<sequence length="637" mass="67604">MTRFLVIGEALVDIVPGADGTPRELPGGSLANVALTLGRLGRDVTLVTSLADDARGAAVRGWLEASGVTVDAHAPSTGRTSTAAVTLDARGVASYEFDLAWELGLVDVTRADVVHVGSIATILAPGGSAVRDAVRRARGRAVVGLDPNIRPALVTDPRAVRDRIEELVALADVVKVSDEDLAWFAPGTDPVEVAHRWSAWGPALVVVTRGGDGAVLVRHDGRVLDVPGRRVDVVDTVGAGDTFMGALLDALDARGVHGADGAARLRHLSDAAIVTAARAAAAAASVTVSRAGANPPTRAELDAALGPVAPPSFPGAPVTGMTWGWTGVRGTWTGPAADRSMDELAPLNVGWVAIAFVAQQATPTSTEIDFTAEPTVTDDEVRAAVRAAKARGHRVCLKPAVDSADGTWRAFIGFFDDDVPGEPSWTQWFESYTRFIVHHARIAAEEGAEMLSVGCEMVRADGREREWRELIAQVRAVYPGLVTYNCDKYQEDRLTWWDAVDVISSSGYYPAGAWEANLDRIETVIAREDKPFVFLEAGCPSREGSPARPNDWSLSGAPSGEAQAAYLAEMFEACARRPWVSGFFLWDWPAELYAPEDAATNGDYCMYAKPGAAVVRDAYATLRAGARVATSAPPPLR</sequence>
<dbReference type="AlphaFoldDB" id="A0A2A9EEG4"/>
<dbReference type="InterPro" id="IPR029056">
    <property type="entry name" value="Ribokinase-like"/>
</dbReference>
<dbReference type="SUPFAM" id="SSF51445">
    <property type="entry name" value="(Trans)glycosidases"/>
    <property type="match status" value="1"/>
</dbReference>
<proteinExistence type="inferred from homology"/>
<feature type="domain" description="Carbohydrate kinase PfkB" evidence="6">
    <location>
        <begin position="1"/>
        <end position="296"/>
    </location>
</feature>
<evidence type="ECO:0000256" key="5">
    <source>
        <dbReference type="ARBA" id="ARBA00022840"/>
    </source>
</evidence>
<dbReference type="GO" id="GO:0016301">
    <property type="term" value="F:kinase activity"/>
    <property type="evidence" value="ECO:0007669"/>
    <property type="project" value="UniProtKB-KW"/>
</dbReference>
<dbReference type="InterPro" id="IPR055151">
    <property type="entry name" value="GH113"/>
</dbReference>
<keyword evidence="2" id="KW-0808">Transferase</keyword>
<keyword evidence="3" id="KW-0547">Nucleotide-binding</keyword>
<evidence type="ECO:0000259" key="6">
    <source>
        <dbReference type="Pfam" id="PF00294"/>
    </source>
</evidence>
<dbReference type="Proteomes" id="UP000221394">
    <property type="component" value="Unassembled WGS sequence"/>
</dbReference>
<dbReference type="PANTHER" id="PTHR43085:SF1">
    <property type="entry name" value="PSEUDOURIDINE KINASE-RELATED"/>
    <property type="match status" value="1"/>
</dbReference>
<evidence type="ECO:0000313" key="8">
    <source>
        <dbReference type="Proteomes" id="UP000221394"/>
    </source>
</evidence>
<dbReference type="PANTHER" id="PTHR43085">
    <property type="entry name" value="HEXOKINASE FAMILY MEMBER"/>
    <property type="match status" value="1"/>
</dbReference>
<keyword evidence="5" id="KW-0067">ATP-binding</keyword>
<dbReference type="RefSeq" id="WP_342744430.1">
    <property type="nucleotide sequence ID" value="NZ_PDJH01000001.1"/>
</dbReference>
<dbReference type="Pfam" id="PF22612">
    <property type="entry name" value="GH113"/>
    <property type="match status" value="1"/>
</dbReference>
<comment type="similarity">
    <text evidence="1">Belongs to the carbohydrate kinase PfkB family.</text>
</comment>
<dbReference type="CDD" id="cd01167">
    <property type="entry name" value="bac_FRK"/>
    <property type="match status" value="1"/>
</dbReference>
<name>A0A2A9EEG4_9MICO</name>
<dbReference type="Gene3D" id="3.20.20.80">
    <property type="entry name" value="Glycosidases"/>
    <property type="match status" value="1"/>
</dbReference>
<dbReference type="InterPro" id="IPR017853">
    <property type="entry name" value="GH"/>
</dbReference>
<keyword evidence="8" id="KW-1185">Reference proteome</keyword>
<evidence type="ECO:0000313" key="7">
    <source>
        <dbReference type="EMBL" id="PFG36941.1"/>
    </source>
</evidence>
<dbReference type="InterPro" id="IPR011611">
    <property type="entry name" value="PfkB_dom"/>
</dbReference>
<comment type="caution">
    <text evidence="7">The sequence shown here is derived from an EMBL/GenBank/DDBJ whole genome shotgun (WGS) entry which is preliminary data.</text>
</comment>
<dbReference type="SUPFAM" id="SSF53613">
    <property type="entry name" value="Ribokinase-like"/>
    <property type="match status" value="1"/>
</dbReference>
<evidence type="ECO:0000256" key="3">
    <source>
        <dbReference type="ARBA" id="ARBA00022741"/>
    </source>
</evidence>
<accession>A0A2A9EEG4</accession>
<dbReference type="EMBL" id="PDJH01000001">
    <property type="protein sequence ID" value="PFG36941.1"/>
    <property type="molecule type" value="Genomic_DNA"/>
</dbReference>
<dbReference type="PROSITE" id="PS00584">
    <property type="entry name" value="PFKB_KINASES_2"/>
    <property type="match status" value="1"/>
</dbReference>
<dbReference type="GO" id="GO:0005524">
    <property type="term" value="F:ATP binding"/>
    <property type="evidence" value="ECO:0007669"/>
    <property type="project" value="UniProtKB-KW"/>
</dbReference>
<evidence type="ECO:0000256" key="2">
    <source>
        <dbReference type="ARBA" id="ARBA00022679"/>
    </source>
</evidence>
<keyword evidence="4 7" id="KW-0418">Kinase</keyword>
<dbReference type="Pfam" id="PF00294">
    <property type="entry name" value="PfkB"/>
    <property type="match status" value="1"/>
</dbReference>
<evidence type="ECO:0000256" key="1">
    <source>
        <dbReference type="ARBA" id="ARBA00010688"/>
    </source>
</evidence>